<evidence type="ECO:0000313" key="2">
    <source>
        <dbReference type="EMBL" id="KAF6172329.1"/>
    </source>
</evidence>
<dbReference type="OrthoDB" id="2187at2759"/>
<dbReference type="PANTHER" id="PTHR23077">
    <property type="entry name" value="AAA-FAMILY ATPASE"/>
    <property type="match status" value="1"/>
</dbReference>
<dbReference type="GO" id="GO:0016887">
    <property type="term" value="F:ATP hydrolysis activity"/>
    <property type="evidence" value="ECO:0007669"/>
    <property type="project" value="TreeGrafter"/>
</dbReference>
<dbReference type="EMBL" id="JACGCM010000440">
    <property type="protein sequence ID" value="KAF6172329.1"/>
    <property type="molecule type" value="Genomic_DNA"/>
</dbReference>
<dbReference type="InterPro" id="IPR050168">
    <property type="entry name" value="AAA_ATPase_domain"/>
</dbReference>
<reference evidence="2 3" key="1">
    <citation type="journal article" date="2020" name="IScience">
        <title>Genome Sequencing of the Endangered Kingdonia uniflora (Circaeasteraceae, Ranunculales) Reveals Potential Mechanisms of Evolutionary Specialization.</title>
        <authorList>
            <person name="Sun Y."/>
            <person name="Deng T."/>
            <person name="Zhang A."/>
            <person name="Moore M.J."/>
            <person name="Landis J.B."/>
            <person name="Lin N."/>
            <person name="Zhang H."/>
            <person name="Zhang X."/>
            <person name="Huang J."/>
            <person name="Zhang X."/>
            <person name="Sun H."/>
            <person name="Wang H."/>
        </authorList>
    </citation>
    <scope>NUCLEOTIDE SEQUENCE [LARGE SCALE GENOMIC DNA]</scope>
    <source>
        <strain evidence="2">TB1705</strain>
        <tissue evidence="2">Leaf</tissue>
    </source>
</reference>
<name>A0A7J7NYR8_9MAGN</name>
<keyword evidence="3" id="KW-1185">Reference proteome</keyword>
<accession>A0A7J7NYR8</accession>
<protein>
    <submittedName>
        <fullName evidence="2">Uncharacterized protein</fullName>
    </submittedName>
</protein>
<comment type="caution">
    <text evidence="2">The sequence shown here is derived from an EMBL/GenBank/DDBJ whole genome shotgun (WGS) entry which is preliminary data.</text>
</comment>
<gene>
    <name evidence="2" type="ORF">GIB67_024951</name>
</gene>
<sequence length="597" mass="65752">MLPSTTPIVERRKPLILSSTSTLIDSLLKSSDDDDKLKVVKNSKSSTYLQLQAGILRCSNESSSSSSLDDSSLIGLSASLLKRLSLTSGSLVLVRNAETREQRIGRVVVLDRPGTIVQESSSEMNLPYNRTSSTMVLFPSCSFPLDHHLLSYEVAYLSPLLAFNLDLHMSCLKSLVHGGHDKLTSLFQFVKDDSCAKGIDASKVLVELTSSGSLPRFASHLRASFVKIPECGTIQFFKGTSSIEAEDRQEMIDMALHNYFKVDRYLSRGDVFCICINWSCKSEMCIPCNERTSENTMDNKIYFKVMAMEPSDEPVLCVNNTQTAFVLGGSVSSALPPSSMIGDAKQFVPLHGDTVKILASILTPPLCPSALSSKFRVSVLLSGLADLKAIRTTAESDRQFSTHLKLYKTLSGDSIIILKFVTAPKPMEIVFKTAWEISLIITPVPFLPGLPLEGPSVLVFASLILGSSQYLILGALLGWCGKRTVVRYVARRLGLHLVEYSCYDLMAQSERKISVALAHAFNATYRYGQQPEYDTQGYGYQGNSESQVTNTIIFAFQNLNSDVKINVPDFDGKSDANCFIDWLNKVDKMLAFKKCTG</sequence>
<keyword evidence="1" id="KW-1133">Transmembrane helix</keyword>
<dbReference type="GO" id="GO:0005829">
    <property type="term" value="C:cytosol"/>
    <property type="evidence" value="ECO:0007669"/>
    <property type="project" value="TreeGrafter"/>
</dbReference>
<dbReference type="AlphaFoldDB" id="A0A7J7NYR8"/>
<proteinExistence type="predicted"/>
<evidence type="ECO:0000256" key="1">
    <source>
        <dbReference type="SAM" id="Phobius"/>
    </source>
</evidence>
<dbReference type="GO" id="GO:0005778">
    <property type="term" value="C:peroxisomal membrane"/>
    <property type="evidence" value="ECO:0007669"/>
    <property type="project" value="TreeGrafter"/>
</dbReference>
<dbReference type="GO" id="GO:0016558">
    <property type="term" value="P:protein import into peroxisome matrix"/>
    <property type="evidence" value="ECO:0007669"/>
    <property type="project" value="TreeGrafter"/>
</dbReference>
<organism evidence="2 3">
    <name type="scientific">Kingdonia uniflora</name>
    <dbReference type="NCBI Taxonomy" id="39325"/>
    <lineage>
        <taxon>Eukaryota</taxon>
        <taxon>Viridiplantae</taxon>
        <taxon>Streptophyta</taxon>
        <taxon>Embryophyta</taxon>
        <taxon>Tracheophyta</taxon>
        <taxon>Spermatophyta</taxon>
        <taxon>Magnoliopsida</taxon>
        <taxon>Ranunculales</taxon>
        <taxon>Circaeasteraceae</taxon>
        <taxon>Kingdonia</taxon>
    </lineage>
</organism>
<evidence type="ECO:0000313" key="3">
    <source>
        <dbReference type="Proteomes" id="UP000541444"/>
    </source>
</evidence>
<feature type="transmembrane region" description="Helical" evidence="1">
    <location>
        <begin position="457"/>
        <end position="481"/>
    </location>
</feature>
<keyword evidence="1" id="KW-0472">Membrane</keyword>
<keyword evidence="1" id="KW-0812">Transmembrane</keyword>
<dbReference type="Proteomes" id="UP000541444">
    <property type="component" value="Unassembled WGS sequence"/>
</dbReference>
<dbReference type="PANTHER" id="PTHR23077:SF9">
    <property type="entry name" value="PEROXISOMAL ATPASE PEX6"/>
    <property type="match status" value="1"/>
</dbReference>